<dbReference type="EMBL" id="CPYI01000010">
    <property type="protein sequence ID" value="CNE96163.1"/>
    <property type="molecule type" value="Genomic_DNA"/>
</dbReference>
<evidence type="ECO:0000313" key="3">
    <source>
        <dbReference type="Proteomes" id="UP000045824"/>
    </source>
</evidence>
<sequence>MMKRRPSTQLTKIILLVSFLILFGRLLFAGIASISHHQERREAQRVEQSVDGELPGPHETDFSP</sequence>
<proteinExistence type="predicted"/>
<reference evidence="2 3" key="1">
    <citation type="submission" date="2015-03" db="EMBL/GenBank/DDBJ databases">
        <authorList>
            <person name="Murphy D."/>
        </authorList>
    </citation>
    <scope>NUCLEOTIDE SEQUENCE [LARGE SCALE GENOMIC DNA]</scope>
    <source>
        <strain evidence="2 3">FCF326</strain>
    </source>
</reference>
<evidence type="ECO:0000313" key="2">
    <source>
        <dbReference type="EMBL" id="CNE96163.1"/>
    </source>
</evidence>
<dbReference type="Pfam" id="PF11119">
    <property type="entry name" value="DUF2633"/>
    <property type="match status" value="1"/>
</dbReference>
<dbReference type="AlphaFoldDB" id="A0A0T9LHP6"/>
<protein>
    <submittedName>
        <fullName evidence="2">Protein of uncharacterized function (DUF2633)</fullName>
    </submittedName>
</protein>
<organism evidence="2 3">
    <name type="scientific">Yersinia kristensenii</name>
    <dbReference type="NCBI Taxonomy" id="28152"/>
    <lineage>
        <taxon>Bacteria</taxon>
        <taxon>Pseudomonadati</taxon>
        <taxon>Pseudomonadota</taxon>
        <taxon>Gammaproteobacteria</taxon>
        <taxon>Enterobacterales</taxon>
        <taxon>Yersiniaceae</taxon>
        <taxon>Yersinia</taxon>
    </lineage>
</organism>
<accession>A0A0T9LHP6</accession>
<dbReference type="Proteomes" id="UP000045824">
    <property type="component" value="Unassembled WGS sequence"/>
</dbReference>
<gene>
    <name evidence="2" type="ORF">ERS008491_02721</name>
</gene>
<feature type="region of interest" description="Disordered" evidence="1">
    <location>
        <begin position="39"/>
        <end position="64"/>
    </location>
</feature>
<evidence type="ECO:0000256" key="1">
    <source>
        <dbReference type="SAM" id="MobiDB-lite"/>
    </source>
</evidence>
<name>A0A0T9LHP6_YERKR</name>
<dbReference type="InterPro" id="IPR022576">
    <property type="entry name" value="YfgG"/>
</dbReference>